<sequence length="87" mass="10323">MESKKEMTLEEFKEWLIQFDDDGDKRISRDELRDALQTLGEWFTSWKSKQGLESADFNCNGVIDENELNYLVVFAKQTLDFNIVMYD</sequence>
<keyword evidence="1" id="KW-0677">Repeat</keyword>
<dbReference type="GO" id="GO:0005509">
    <property type="term" value="F:calcium ion binding"/>
    <property type="evidence" value="ECO:0007669"/>
    <property type="project" value="InterPro"/>
</dbReference>
<dbReference type="Pfam" id="PF13405">
    <property type="entry name" value="EF-hand_6"/>
    <property type="match status" value="1"/>
</dbReference>
<keyword evidence="2" id="KW-0106">Calcium</keyword>
<dbReference type="PANTHER" id="PTHR23050">
    <property type="entry name" value="CALCIUM BINDING PROTEIN"/>
    <property type="match status" value="1"/>
</dbReference>
<reference evidence="4 5" key="1">
    <citation type="submission" date="2024-01" db="EMBL/GenBank/DDBJ databases">
        <title>Genome assemblies of Stephania.</title>
        <authorList>
            <person name="Yang L."/>
        </authorList>
    </citation>
    <scope>NUCLEOTIDE SEQUENCE [LARGE SCALE GENOMIC DNA]</scope>
    <source>
        <strain evidence="4">JXDWG</strain>
        <tissue evidence="4">Leaf</tissue>
    </source>
</reference>
<evidence type="ECO:0000256" key="2">
    <source>
        <dbReference type="ARBA" id="ARBA00022837"/>
    </source>
</evidence>
<evidence type="ECO:0000259" key="3">
    <source>
        <dbReference type="PROSITE" id="PS50222"/>
    </source>
</evidence>
<dbReference type="InterPro" id="IPR018247">
    <property type="entry name" value="EF_Hand_1_Ca_BS"/>
</dbReference>
<protein>
    <recommendedName>
        <fullName evidence="3">EF-hand domain-containing protein</fullName>
    </recommendedName>
</protein>
<organism evidence="4 5">
    <name type="scientific">Stephania cephalantha</name>
    <dbReference type="NCBI Taxonomy" id="152367"/>
    <lineage>
        <taxon>Eukaryota</taxon>
        <taxon>Viridiplantae</taxon>
        <taxon>Streptophyta</taxon>
        <taxon>Embryophyta</taxon>
        <taxon>Tracheophyta</taxon>
        <taxon>Spermatophyta</taxon>
        <taxon>Magnoliopsida</taxon>
        <taxon>Ranunculales</taxon>
        <taxon>Menispermaceae</taxon>
        <taxon>Menispermoideae</taxon>
        <taxon>Cissampelideae</taxon>
        <taxon>Stephania</taxon>
    </lineage>
</organism>
<dbReference type="EMBL" id="JBBNAG010000008">
    <property type="protein sequence ID" value="KAK9112793.1"/>
    <property type="molecule type" value="Genomic_DNA"/>
</dbReference>
<keyword evidence="5" id="KW-1185">Reference proteome</keyword>
<dbReference type="Proteomes" id="UP001419268">
    <property type="component" value="Unassembled WGS sequence"/>
</dbReference>
<dbReference type="PROSITE" id="PS00018">
    <property type="entry name" value="EF_HAND_1"/>
    <property type="match status" value="2"/>
</dbReference>
<dbReference type="InterPro" id="IPR011992">
    <property type="entry name" value="EF-hand-dom_pair"/>
</dbReference>
<feature type="domain" description="EF-hand" evidence="3">
    <location>
        <begin position="7"/>
        <end position="42"/>
    </location>
</feature>
<gene>
    <name evidence="4" type="ORF">Scep_020312</name>
</gene>
<dbReference type="SUPFAM" id="SSF47473">
    <property type="entry name" value="EF-hand"/>
    <property type="match status" value="1"/>
</dbReference>
<evidence type="ECO:0000313" key="5">
    <source>
        <dbReference type="Proteomes" id="UP001419268"/>
    </source>
</evidence>
<evidence type="ECO:0000256" key="1">
    <source>
        <dbReference type="ARBA" id="ARBA00022737"/>
    </source>
</evidence>
<comment type="caution">
    <text evidence="4">The sequence shown here is derived from an EMBL/GenBank/DDBJ whole genome shotgun (WGS) entry which is preliminary data.</text>
</comment>
<dbReference type="PROSITE" id="PS50222">
    <property type="entry name" value="EF_HAND_2"/>
    <property type="match status" value="1"/>
</dbReference>
<dbReference type="AlphaFoldDB" id="A0AAP0NN26"/>
<evidence type="ECO:0000313" key="4">
    <source>
        <dbReference type="EMBL" id="KAK9112793.1"/>
    </source>
</evidence>
<dbReference type="Gene3D" id="1.10.238.10">
    <property type="entry name" value="EF-hand"/>
    <property type="match status" value="1"/>
</dbReference>
<dbReference type="InterPro" id="IPR050145">
    <property type="entry name" value="Centrin_CML-like"/>
</dbReference>
<dbReference type="SMART" id="SM00054">
    <property type="entry name" value="EFh"/>
    <property type="match status" value="1"/>
</dbReference>
<name>A0AAP0NN26_9MAGN</name>
<proteinExistence type="predicted"/>
<dbReference type="InterPro" id="IPR002048">
    <property type="entry name" value="EF_hand_dom"/>
</dbReference>
<accession>A0AAP0NN26</accession>